<dbReference type="InterPro" id="IPR027417">
    <property type="entry name" value="P-loop_NTPase"/>
</dbReference>
<dbReference type="PANTHER" id="PTHR43790">
    <property type="entry name" value="CARBOHYDRATE TRANSPORT ATP-BINDING PROTEIN MG119-RELATED"/>
    <property type="match status" value="1"/>
</dbReference>
<reference evidence="4 5" key="1">
    <citation type="submission" date="2018-11" db="EMBL/GenBank/DDBJ databases">
        <authorList>
            <person name="Li F."/>
        </authorList>
    </citation>
    <scope>NUCLEOTIDE SEQUENCE [LARGE SCALE GENOMIC DNA]</scope>
    <source>
        <strain evidence="4 5">Gsoil 818</strain>
    </source>
</reference>
<dbReference type="InterPro" id="IPR003593">
    <property type="entry name" value="AAA+_ATPase"/>
</dbReference>
<protein>
    <submittedName>
        <fullName evidence="4">Sugar ABC transporter ATP-binding protein</fullName>
    </submittedName>
</protein>
<dbReference type="SMART" id="SM00382">
    <property type="entry name" value="AAA"/>
    <property type="match status" value="1"/>
</dbReference>
<dbReference type="CDD" id="cd03216">
    <property type="entry name" value="ABC_Carb_Monos_I"/>
    <property type="match status" value="1"/>
</dbReference>
<keyword evidence="5" id="KW-1185">Reference proteome</keyword>
<dbReference type="Proteomes" id="UP000279994">
    <property type="component" value="Unassembled WGS sequence"/>
</dbReference>
<evidence type="ECO:0000313" key="4">
    <source>
        <dbReference type="EMBL" id="RNM12976.1"/>
    </source>
</evidence>
<dbReference type="Pfam" id="PF00005">
    <property type="entry name" value="ABC_tran"/>
    <property type="match status" value="1"/>
</dbReference>
<dbReference type="InterPro" id="IPR017871">
    <property type="entry name" value="ABC_transporter-like_CS"/>
</dbReference>
<evidence type="ECO:0000256" key="1">
    <source>
        <dbReference type="ARBA" id="ARBA00022741"/>
    </source>
</evidence>
<dbReference type="Gene3D" id="3.40.50.300">
    <property type="entry name" value="P-loop containing nucleotide triphosphate hydrolases"/>
    <property type="match status" value="1"/>
</dbReference>
<sequence length="253" mass="26826">MSAAAVPGLAVRGASKTFGAVVALDRVDLEVQHGEVLALLGDNGAGKSTLIKCISGVHRLDAGSIEVDGQEVAMTSPAVARAAGIETVYQDLALFDNLDPTGNFYAGRELAGPSWMPRGLRWMRRADMARSAAEIVDRLQVSLPARSATVGMMSGGQRQAIAVARSSAFASKVVILDEPTAALGVRESRQVLDLIMRLRDHGCAVIVISHAMDHVIEIADRAVVMRRGRAVGEEIPRPENRARIVSLIVGGDD</sequence>
<dbReference type="RefSeq" id="WP_123223953.1">
    <property type="nucleotide sequence ID" value="NZ_RJSF01000043.1"/>
</dbReference>
<dbReference type="OrthoDB" id="6198786at2"/>
<dbReference type="SUPFAM" id="SSF52540">
    <property type="entry name" value="P-loop containing nucleoside triphosphate hydrolases"/>
    <property type="match status" value="1"/>
</dbReference>
<dbReference type="InterPro" id="IPR003439">
    <property type="entry name" value="ABC_transporter-like_ATP-bd"/>
</dbReference>
<dbReference type="GO" id="GO:0016887">
    <property type="term" value="F:ATP hydrolysis activity"/>
    <property type="evidence" value="ECO:0007669"/>
    <property type="project" value="InterPro"/>
</dbReference>
<dbReference type="PROSITE" id="PS50893">
    <property type="entry name" value="ABC_TRANSPORTER_2"/>
    <property type="match status" value="1"/>
</dbReference>
<name>A0A3N0GLC9_9ACTN</name>
<accession>A0A3N0GLC9</accession>
<evidence type="ECO:0000256" key="2">
    <source>
        <dbReference type="ARBA" id="ARBA00022840"/>
    </source>
</evidence>
<evidence type="ECO:0000313" key="5">
    <source>
        <dbReference type="Proteomes" id="UP000279994"/>
    </source>
</evidence>
<dbReference type="PROSITE" id="PS00211">
    <property type="entry name" value="ABC_TRANSPORTER_1"/>
    <property type="match status" value="1"/>
</dbReference>
<keyword evidence="2 4" id="KW-0067">ATP-binding</keyword>
<dbReference type="PANTHER" id="PTHR43790:SF8">
    <property type="entry name" value="SUGAR ABC TRANSPORTER ATP-BINDING PROTEIN"/>
    <property type="match status" value="1"/>
</dbReference>
<keyword evidence="1" id="KW-0547">Nucleotide-binding</keyword>
<dbReference type="InterPro" id="IPR050107">
    <property type="entry name" value="ABC_carbohydrate_import_ATPase"/>
</dbReference>
<dbReference type="GO" id="GO:0005524">
    <property type="term" value="F:ATP binding"/>
    <property type="evidence" value="ECO:0007669"/>
    <property type="project" value="UniProtKB-KW"/>
</dbReference>
<gene>
    <name evidence="4" type="ORF">EFL26_16205</name>
</gene>
<proteinExistence type="predicted"/>
<dbReference type="EMBL" id="RJSF01000043">
    <property type="protein sequence ID" value="RNM12976.1"/>
    <property type="molecule type" value="Genomic_DNA"/>
</dbReference>
<dbReference type="AlphaFoldDB" id="A0A3N0GLC9"/>
<organism evidence="4 5">
    <name type="scientific">Nocardioides pocheonensis</name>
    <dbReference type="NCBI Taxonomy" id="661485"/>
    <lineage>
        <taxon>Bacteria</taxon>
        <taxon>Bacillati</taxon>
        <taxon>Actinomycetota</taxon>
        <taxon>Actinomycetes</taxon>
        <taxon>Propionibacteriales</taxon>
        <taxon>Nocardioidaceae</taxon>
        <taxon>Nocardioides</taxon>
    </lineage>
</organism>
<evidence type="ECO:0000259" key="3">
    <source>
        <dbReference type="PROSITE" id="PS50893"/>
    </source>
</evidence>
<feature type="domain" description="ABC transporter" evidence="3">
    <location>
        <begin position="9"/>
        <end position="252"/>
    </location>
</feature>
<comment type="caution">
    <text evidence="4">The sequence shown here is derived from an EMBL/GenBank/DDBJ whole genome shotgun (WGS) entry which is preliminary data.</text>
</comment>